<feature type="compositionally biased region" description="Basic and acidic residues" evidence="13">
    <location>
        <begin position="1044"/>
        <end position="1076"/>
    </location>
</feature>
<dbReference type="Gene3D" id="1.10.10.60">
    <property type="entry name" value="Homeodomain-like"/>
    <property type="match status" value="2"/>
</dbReference>
<evidence type="ECO:0000256" key="12">
    <source>
        <dbReference type="SAM" id="Coils"/>
    </source>
</evidence>
<dbReference type="InterPro" id="IPR015194">
    <property type="entry name" value="ISWI_HAND-dom"/>
</dbReference>
<keyword evidence="18" id="KW-1185">Reference proteome</keyword>
<dbReference type="GO" id="GO:0003677">
    <property type="term" value="F:DNA binding"/>
    <property type="evidence" value="ECO:0007669"/>
    <property type="project" value="InterPro"/>
</dbReference>
<dbReference type="Gene3D" id="3.40.50.10810">
    <property type="entry name" value="Tandem AAA-ATPase domain"/>
    <property type="match status" value="1"/>
</dbReference>
<dbReference type="SUPFAM" id="SSF46689">
    <property type="entry name" value="Homeodomain-like"/>
    <property type="match status" value="2"/>
</dbReference>
<feature type="region of interest" description="Disordered" evidence="13">
    <location>
        <begin position="634"/>
        <end position="666"/>
    </location>
</feature>
<evidence type="ECO:0000256" key="4">
    <source>
        <dbReference type="ARBA" id="ARBA00022741"/>
    </source>
</evidence>
<dbReference type="InterPro" id="IPR015195">
    <property type="entry name" value="SLIDE"/>
</dbReference>
<dbReference type="SMART" id="SM00490">
    <property type="entry name" value="HELICc"/>
    <property type="match status" value="1"/>
</dbReference>
<reference evidence="17 18" key="1">
    <citation type="journal article" date="2023" name="Elife">
        <title>Identification of key yeast species and microbe-microbe interactions impacting larval growth of Drosophila in the wild.</title>
        <authorList>
            <person name="Mure A."/>
            <person name="Sugiura Y."/>
            <person name="Maeda R."/>
            <person name="Honda K."/>
            <person name="Sakurai N."/>
            <person name="Takahashi Y."/>
            <person name="Watada M."/>
            <person name="Katoh T."/>
            <person name="Gotoh A."/>
            <person name="Gotoh Y."/>
            <person name="Taniguchi I."/>
            <person name="Nakamura K."/>
            <person name="Hayashi T."/>
            <person name="Katayama T."/>
            <person name="Uemura T."/>
            <person name="Hattori Y."/>
        </authorList>
    </citation>
    <scope>NUCLEOTIDE SEQUENCE [LARGE SCALE GENOMIC DNA]</scope>
    <source>
        <strain evidence="17 18">KH-74</strain>
    </source>
</reference>
<evidence type="ECO:0000313" key="18">
    <source>
        <dbReference type="Proteomes" id="UP001377567"/>
    </source>
</evidence>
<evidence type="ECO:0000259" key="14">
    <source>
        <dbReference type="PROSITE" id="PS51192"/>
    </source>
</evidence>
<evidence type="ECO:0000259" key="16">
    <source>
        <dbReference type="PROSITE" id="PS51293"/>
    </source>
</evidence>
<dbReference type="PROSITE" id="PS51192">
    <property type="entry name" value="HELICASE_ATP_BIND_1"/>
    <property type="match status" value="1"/>
</dbReference>
<dbReference type="PROSITE" id="PS51293">
    <property type="entry name" value="SANT"/>
    <property type="match status" value="1"/>
</dbReference>
<gene>
    <name evidence="17" type="ORF">DAKH74_011110</name>
</gene>
<dbReference type="EMBL" id="BTGD01000003">
    <property type="protein sequence ID" value="GMM54495.1"/>
    <property type="molecule type" value="Genomic_DNA"/>
</dbReference>
<feature type="domain" description="SANT" evidence="16">
    <location>
        <begin position="848"/>
        <end position="901"/>
    </location>
</feature>
<comment type="subcellular location">
    <subcellularLocation>
        <location evidence="1">Nucleus</location>
    </subcellularLocation>
</comment>
<dbReference type="GO" id="GO:0005524">
    <property type="term" value="F:ATP binding"/>
    <property type="evidence" value="ECO:0007669"/>
    <property type="project" value="UniProtKB-KW"/>
</dbReference>
<evidence type="ECO:0000256" key="6">
    <source>
        <dbReference type="ARBA" id="ARBA00022806"/>
    </source>
</evidence>
<name>A0AAV5RSR5_MAUHU</name>
<comment type="caution">
    <text evidence="17">The sequence shown here is derived from an EMBL/GenBank/DDBJ whole genome shotgun (WGS) entry which is preliminary data.</text>
</comment>
<feature type="region of interest" description="Disordered" evidence="13">
    <location>
        <begin position="90"/>
        <end position="128"/>
    </location>
</feature>
<dbReference type="CDD" id="cd18793">
    <property type="entry name" value="SF2_C_SNF"/>
    <property type="match status" value="1"/>
</dbReference>
<dbReference type="FunFam" id="3.40.50.10810:FF:000002">
    <property type="entry name" value="ISWI chromatin-remodeling complex ATPase CHR11 isoform A"/>
    <property type="match status" value="1"/>
</dbReference>
<evidence type="ECO:0000256" key="5">
    <source>
        <dbReference type="ARBA" id="ARBA00022801"/>
    </source>
</evidence>
<feature type="compositionally biased region" description="Basic and acidic residues" evidence="13">
    <location>
        <begin position="1137"/>
        <end position="1146"/>
    </location>
</feature>
<keyword evidence="6" id="KW-0347">Helicase</keyword>
<dbReference type="GO" id="GO:0004386">
    <property type="term" value="F:helicase activity"/>
    <property type="evidence" value="ECO:0007669"/>
    <property type="project" value="UniProtKB-KW"/>
</dbReference>
<dbReference type="InterPro" id="IPR049730">
    <property type="entry name" value="SNF2/RAD54-like_C"/>
</dbReference>
<keyword evidence="10" id="KW-0804">Transcription</keyword>
<evidence type="ECO:0000256" key="2">
    <source>
        <dbReference type="ARBA" id="ARBA00009687"/>
    </source>
</evidence>
<dbReference type="GO" id="GO:0045944">
    <property type="term" value="P:positive regulation of transcription by RNA polymerase II"/>
    <property type="evidence" value="ECO:0007669"/>
    <property type="project" value="UniProtKB-ARBA"/>
</dbReference>
<proteinExistence type="inferred from homology"/>
<dbReference type="Gene3D" id="1.10.1040.30">
    <property type="entry name" value="ISWI, HAND domain"/>
    <property type="match status" value="1"/>
</dbReference>
<evidence type="ECO:0000256" key="9">
    <source>
        <dbReference type="ARBA" id="ARBA00023015"/>
    </source>
</evidence>
<dbReference type="SUPFAM" id="SSF101224">
    <property type="entry name" value="HAND domain of the nucleosome remodeling ATPase ISWI"/>
    <property type="match status" value="1"/>
</dbReference>
<dbReference type="SMART" id="SM00717">
    <property type="entry name" value="SANT"/>
    <property type="match status" value="2"/>
</dbReference>
<dbReference type="InterPro" id="IPR027417">
    <property type="entry name" value="P-loop_NTPase"/>
</dbReference>
<dbReference type="PROSITE" id="PS51194">
    <property type="entry name" value="HELICASE_CTER"/>
    <property type="match status" value="1"/>
</dbReference>
<dbReference type="GO" id="GO:0000785">
    <property type="term" value="C:chromatin"/>
    <property type="evidence" value="ECO:0007669"/>
    <property type="project" value="TreeGrafter"/>
</dbReference>
<dbReference type="InterPro" id="IPR017884">
    <property type="entry name" value="SANT_dom"/>
</dbReference>
<keyword evidence="3" id="KW-0677">Repeat</keyword>
<evidence type="ECO:0000256" key="3">
    <source>
        <dbReference type="ARBA" id="ARBA00022737"/>
    </source>
</evidence>
<protein>
    <submittedName>
        <fullName evidence="17">Uncharacterized protein</fullName>
    </submittedName>
</protein>
<dbReference type="GO" id="GO:0031491">
    <property type="term" value="F:nucleosome binding"/>
    <property type="evidence" value="ECO:0007669"/>
    <property type="project" value="InterPro"/>
</dbReference>
<feature type="compositionally biased region" description="Polar residues" evidence="13">
    <location>
        <begin position="634"/>
        <end position="656"/>
    </location>
</feature>
<evidence type="ECO:0000256" key="1">
    <source>
        <dbReference type="ARBA" id="ARBA00004123"/>
    </source>
</evidence>
<organism evidence="17 18">
    <name type="scientific">Maudiozyma humilis</name>
    <name type="common">Sour dough yeast</name>
    <name type="synonym">Kazachstania humilis</name>
    <dbReference type="NCBI Taxonomy" id="51915"/>
    <lineage>
        <taxon>Eukaryota</taxon>
        <taxon>Fungi</taxon>
        <taxon>Dikarya</taxon>
        <taxon>Ascomycota</taxon>
        <taxon>Saccharomycotina</taxon>
        <taxon>Saccharomycetes</taxon>
        <taxon>Saccharomycetales</taxon>
        <taxon>Saccharomycetaceae</taxon>
        <taxon>Maudiozyma</taxon>
    </lineage>
</organism>
<feature type="compositionally biased region" description="Basic and acidic residues" evidence="13">
    <location>
        <begin position="1114"/>
        <end position="1123"/>
    </location>
</feature>
<dbReference type="Pfam" id="PF09110">
    <property type="entry name" value="HAND"/>
    <property type="match status" value="1"/>
</dbReference>
<dbReference type="InterPro" id="IPR001650">
    <property type="entry name" value="Helicase_C-like"/>
</dbReference>
<evidence type="ECO:0000256" key="10">
    <source>
        <dbReference type="ARBA" id="ARBA00023163"/>
    </source>
</evidence>
<keyword evidence="8" id="KW-0156">Chromatin regulator</keyword>
<dbReference type="GO" id="GO:0042393">
    <property type="term" value="F:histone binding"/>
    <property type="evidence" value="ECO:0007669"/>
    <property type="project" value="TreeGrafter"/>
</dbReference>
<dbReference type="InterPro" id="IPR000330">
    <property type="entry name" value="SNF2_N"/>
</dbReference>
<dbReference type="Pfam" id="PF00271">
    <property type="entry name" value="Helicase_C"/>
    <property type="match status" value="1"/>
</dbReference>
<evidence type="ECO:0000259" key="15">
    <source>
        <dbReference type="PROSITE" id="PS51194"/>
    </source>
</evidence>
<keyword evidence="12" id="KW-0175">Coiled coil</keyword>
<feature type="region of interest" description="Disordered" evidence="13">
    <location>
        <begin position="1041"/>
        <end position="1146"/>
    </location>
</feature>
<accession>A0AAV5RSR5</accession>
<dbReference type="Pfam" id="PF09111">
    <property type="entry name" value="SLIDE"/>
    <property type="match status" value="1"/>
</dbReference>
<keyword evidence="11" id="KW-0539">Nucleus</keyword>
<dbReference type="GO" id="GO:0006369">
    <property type="term" value="P:termination of RNA polymerase II transcription"/>
    <property type="evidence" value="ECO:0007669"/>
    <property type="project" value="UniProtKB-ARBA"/>
</dbReference>
<dbReference type="CDD" id="cd00167">
    <property type="entry name" value="SANT"/>
    <property type="match status" value="1"/>
</dbReference>
<feature type="domain" description="Helicase ATP-binding" evidence="14">
    <location>
        <begin position="157"/>
        <end position="322"/>
    </location>
</feature>
<evidence type="ECO:0000256" key="7">
    <source>
        <dbReference type="ARBA" id="ARBA00022840"/>
    </source>
</evidence>
<dbReference type="CDD" id="cd17997">
    <property type="entry name" value="DEXHc_SMARCA1_SMARCA5"/>
    <property type="match status" value="1"/>
</dbReference>
<dbReference type="InterPro" id="IPR038718">
    <property type="entry name" value="SNF2-like_sf"/>
</dbReference>
<dbReference type="InterPro" id="IPR009057">
    <property type="entry name" value="Homeodomain-like_sf"/>
</dbReference>
<dbReference type="SMART" id="SM00487">
    <property type="entry name" value="DEXDc"/>
    <property type="match status" value="1"/>
</dbReference>
<sequence length="1146" mass="132550">MSETVEYSERLRPYSENVTPLSLQERKEKYLLQERGGDGKKAQREKEQVNTQRRLKELLSISPLFRHFIENRAKEDASFRAILDELDAKSGRDSGSSAALMSPRKRKTEKEEDAELMREEEDEENDQDNLEFEFRDSPGYINGALRPYQIQGLNWLISLHNNGLSGILADEMGLGKTLQTISFLGYLRYIKDTTGPFLVIAPKSTLNNWLREINKWTPEVNALILQGDKDERAALIKDRIMECDFDVVIASYEIIIREKATFRKFDWEYLVIDEAHRIKNEESMLSQVLREFVSRNRLLITGTPLQNNLHELWALLNFLLPDIFSNSNDFDSWFSSDAASEEDQDKIVKQLHTVLKPFLLRRIKNDVETSLLPKQELNVYVGMSSMQKKWYRQILEKDIDAVNGTNSNKESKTRLLNIVMQLRKCCNHPYLFDGAEPGPPYTTDEHLIYNSAKLKVLDKLLKKLKEQGSRVLIFSQMSRLLDILEDYCFFREYKYCRIDGYTDHEDRIRAIDDYNAPDSEKFIFLLTTRAGGLGINLTSADTVVLFDSDWNPQADLQAMDRAHRIGQKKQVRVFRFVTNNSVEEKIIERATQKLRLDKLVIQQNRTSTGKRKVVSSDSKDALLSMIQHGASDVFTSASNTPSVNGSPEPKTASSGEGDQRNVDPDPEVDLDAILSLSENKTQSLNKKYDSLGLDDLQKVNQESAYEWDGQNFKKQNVERQVIDPMWLLENTTRKRERKENYSVDNYYKDILTTKKAVTPLQPRMPRPHVFSSHQMQRPELKELYERERLSVAKKTKYVPTLEDVKPVQGEEMSEEEQKEKLKELKKAIENAEPLTEEEEKKKTEWESEGFGNWNKVEFKKFLSVSGKYGRNSIEVIAMELAATKTFEEVRAYAVAFWKNYKTIEGHEKFIKNIEEDEAKLRHIKKQQKMLSKKMAQFNNPFFDFKLKHPPSANNKRVFSEEEDRFLLITLAKYGIERNDIYEIIRDEIRDCPVFEFDFFIQSRTPLEISRRVYTLMQCLEKEFDKNGNEIKEKPKVVKVKITKPKKEDGAASPKKEDGTASPKKEDAETAAKKEDEAAPNTENSSEVIKSGTPAIAPKSEINEITESSSVEEDNEKKRSRESTVESSVEPSQEPEENESKKQKTEV</sequence>
<dbReference type="PANTHER" id="PTHR45623">
    <property type="entry name" value="CHROMODOMAIN-HELICASE-DNA-BINDING PROTEIN 3-RELATED-RELATED"/>
    <property type="match status" value="1"/>
</dbReference>
<dbReference type="InterPro" id="IPR044754">
    <property type="entry name" value="Isw1/2_DEXHc"/>
</dbReference>
<dbReference type="Pfam" id="PF00176">
    <property type="entry name" value="SNF2-rel_dom"/>
    <property type="match status" value="1"/>
</dbReference>
<evidence type="ECO:0000256" key="13">
    <source>
        <dbReference type="SAM" id="MobiDB-lite"/>
    </source>
</evidence>
<evidence type="ECO:0000256" key="11">
    <source>
        <dbReference type="ARBA" id="ARBA00023242"/>
    </source>
</evidence>
<dbReference type="GO" id="GO:0016887">
    <property type="term" value="F:ATP hydrolysis activity"/>
    <property type="evidence" value="ECO:0007669"/>
    <property type="project" value="TreeGrafter"/>
</dbReference>
<feature type="coiled-coil region" evidence="12">
    <location>
        <begin position="906"/>
        <end position="933"/>
    </location>
</feature>
<dbReference type="InterPro" id="IPR001005">
    <property type="entry name" value="SANT/Myb"/>
</dbReference>
<dbReference type="GO" id="GO:0034728">
    <property type="term" value="P:nucleosome organization"/>
    <property type="evidence" value="ECO:0007669"/>
    <property type="project" value="TreeGrafter"/>
</dbReference>
<feature type="domain" description="Helicase C-terminal" evidence="15">
    <location>
        <begin position="456"/>
        <end position="607"/>
    </location>
</feature>
<comment type="similarity">
    <text evidence="2">Belongs to the SNF2/RAD54 helicase family. ISWI subfamily.</text>
</comment>
<keyword evidence="7" id="KW-0067">ATP-binding</keyword>
<keyword evidence="5" id="KW-0378">Hydrolase</keyword>
<dbReference type="AlphaFoldDB" id="A0AAV5RSR5"/>
<feature type="compositionally biased region" description="Acidic residues" evidence="13">
    <location>
        <begin position="111"/>
        <end position="128"/>
    </location>
</feature>
<dbReference type="GO" id="GO:0140658">
    <property type="term" value="F:ATP-dependent chromatin remodeler activity"/>
    <property type="evidence" value="ECO:0007669"/>
    <property type="project" value="TreeGrafter"/>
</dbReference>
<dbReference type="GO" id="GO:0005634">
    <property type="term" value="C:nucleus"/>
    <property type="evidence" value="ECO:0007669"/>
    <property type="project" value="UniProtKB-SubCell"/>
</dbReference>
<dbReference type="FunFam" id="3.40.50.300:FF:000082">
    <property type="entry name" value="ISWI chromatin remodeling complex ATPase ISW1"/>
    <property type="match status" value="1"/>
</dbReference>
<evidence type="ECO:0000256" key="8">
    <source>
        <dbReference type="ARBA" id="ARBA00022853"/>
    </source>
</evidence>
<dbReference type="Gene3D" id="1.20.5.1190">
    <property type="entry name" value="iswi atpase"/>
    <property type="match status" value="1"/>
</dbReference>
<keyword evidence="9" id="KW-0805">Transcription regulation</keyword>
<evidence type="ECO:0000313" key="17">
    <source>
        <dbReference type="EMBL" id="GMM54495.1"/>
    </source>
</evidence>
<dbReference type="InterPro" id="IPR036306">
    <property type="entry name" value="ISWI_HAND-dom_sf"/>
</dbReference>
<dbReference type="PANTHER" id="PTHR45623:SF49">
    <property type="entry name" value="SWI_SNF-RELATED MATRIX-ASSOCIATED ACTIN-DEPENDENT REGULATOR OF CHROMATIN SUBFAMILY A MEMBER 5"/>
    <property type="match status" value="1"/>
</dbReference>
<dbReference type="SUPFAM" id="SSF52540">
    <property type="entry name" value="P-loop containing nucleoside triphosphate hydrolases"/>
    <property type="match status" value="2"/>
</dbReference>
<dbReference type="Proteomes" id="UP001377567">
    <property type="component" value="Unassembled WGS sequence"/>
</dbReference>
<dbReference type="Gene3D" id="3.40.50.300">
    <property type="entry name" value="P-loop containing nucleotide triphosphate hydrolases"/>
    <property type="match status" value="1"/>
</dbReference>
<keyword evidence="4" id="KW-0547">Nucleotide-binding</keyword>
<dbReference type="InterPro" id="IPR014001">
    <property type="entry name" value="Helicase_ATP-bd"/>
</dbReference>